<proteinExistence type="predicted"/>
<evidence type="ECO:0000313" key="2">
    <source>
        <dbReference type="EMBL" id="KDR84424.1"/>
    </source>
</evidence>
<organism evidence="2 3">
    <name type="scientific">Galerina marginata (strain CBS 339.88)</name>
    <dbReference type="NCBI Taxonomy" id="685588"/>
    <lineage>
        <taxon>Eukaryota</taxon>
        <taxon>Fungi</taxon>
        <taxon>Dikarya</taxon>
        <taxon>Basidiomycota</taxon>
        <taxon>Agaricomycotina</taxon>
        <taxon>Agaricomycetes</taxon>
        <taxon>Agaricomycetidae</taxon>
        <taxon>Agaricales</taxon>
        <taxon>Agaricineae</taxon>
        <taxon>Strophariaceae</taxon>
        <taxon>Galerina</taxon>
    </lineage>
</organism>
<name>A0A067TWU1_GALM3</name>
<feature type="region of interest" description="Disordered" evidence="1">
    <location>
        <begin position="132"/>
        <end position="175"/>
    </location>
</feature>
<dbReference type="AlphaFoldDB" id="A0A067TWU1"/>
<evidence type="ECO:0000313" key="3">
    <source>
        <dbReference type="Proteomes" id="UP000027222"/>
    </source>
</evidence>
<reference evidence="3" key="1">
    <citation type="journal article" date="2014" name="Proc. Natl. Acad. Sci. U.S.A.">
        <title>Extensive sampling of basidiomycete genomes demonstrates inadequacy of the white-rot/brown-rot paradigm for wood decay fungi.</title>
        <authorList>
            <person name="Riley R."/>
            <person name="Salamov A.A."/>
            <person name="Brown D.W."/>
            <person name="Nagy L.G."/>
            <person name="Floudas D."/>
            <person name="Held B.W."/>
            <person name="Levasseur A."/>
            <person name="Lombard V."/>
            <person name="Morin E."/>
            <person name="Otillar R."/>
            <person name="Lindquist E.A."/>
            <person name="Sun H."/>
            <person name="LaButti K.M."/>
            <person name="Schmutz J."/>
            <person name="Jabbour D."/>
            <person name="Luo H."/>
            <person name="Baker S.E."/>
            <person name="Pisabarro A.G."/>
            <person name="Walton J.D."/>
            <person name="Blanchette R.A."/>
            <person name="Henrissat B."/>
            <person name="Martin F."/>
            <person name="Cullen D."/>
            <person name="Hibbett D.S."/>
            <person name="Grigoriev I.V."/>
        </authorList>
    </citation>
    <scope>NUCLEOTIDE SEQUENCE [LARGE SCALE GENOMIC DNA]</scope>
    <source>
        <strain evidence="3">CBS 339.88</strain>
    </source>
</reference>
<gene>
    <name evidence="2" type="ORF">GALMADRAFT_712397</name>
</gene>
<accession>A0A067TWU1</accession>
<dbReference type="HOGENOM" id="CLU_046231_1_0_1"/>
<sequence>MSEKKRKAEANVYPLFLKKAKPGSEDTSTQSTPKDFHAEANLAAFQELLDFSLVNDEAEIARRFDIIPRMLIHEFRLVVKPENKPEVEFQIMEAEFYLQVDTCHEDPFTHGSEEQKISGRWYFHRAPKFSKDSHRSLTSSTEYRSGSRKGMDLTLGGPPQKSLPTEGGSTSGAAQSAERLLRGGILIRTLRQVSNQKVTSGPSLLVDRILEASGVSDIKELVETKWGGNTAAFFSETSSPATCLYLKPVPAVSKPATIYLSPRIGLELSHPGTTGPTILPLHPRIRFLLRRYRFFIHPEKLVANGRPQTFLGVLHSCISSYPTLAAGLLKPSLSREISRITGVKEQTSAKYLTEYVAGRNGGAELLQSFIGAKGKGASSSPATYLQMLGAISTLEI</sequence>
<dbReference type="STRING" id="685588.A0A067TWU1"/>
<dbReference type="OrthoDB" id="16851at2759"/>
<evidence type="ECO:0000256" key="1">
    <source>
        <dbReference type="SAM" id="MobiDB-lite"/>
    </source>
</evidence>
<dbReference type="EMBL" id="KL142368">
    <property type="protein sequence ID" value="KDR84424.1"/>
    <property type="molecule type" value="Genomic_DNA"/>
</dbReference>
<dbReference type="Proteomes" id="UP000027222">
    <property type="component" value="Unassembled WGS sequence"/>
</dbReference>
<protein>
    <submittedName>
        <fullName evidence="2">Uncharacterized protein</fullName>
    </submittedName>
</protein>
<keyword evidence="3" id="KW-1185">Reference proteome</keyword>